<dbReference type="OrthoDB" id="764352at2"/>
<dbReference type="CDD" id="cd03784">
    <property type="entry name" value="GT1_Gtf-like"/>
    <property type="match status" value="1"/>
</dbReference>
<dbReference type="InterPro" id="IPR002213">
    <property type="entry name" value="UDP_glucos_trans"/>
</dbReference>
<dbReference type="GO" id="GO:0008194">
    <property type="term" value="F:UDP-glycosyltransferase activity"/>
    <property type="evidence" value="ECO:0007669"/>
    <property type="project" value="InterPro"/>
</dbReference>
<reference evidence="1 2" key="1">
    <citation type="submission" date="2018-02" db="EMBL/GenBank/DDBJ databases">
        <title>Genome sequences of Apibacter spp., gut symbionts of Asian honey bees.</title>
        <authorList>
            <person name="Kwong W.K."/>
            <person name="Steele M.I."/>
            <person name="Moran N.A."/>
        </authorList>
    </citation>
    <scope>NUCLEOTIDE SEQUENCE [LARGE SCALE GENOMIC DNA]</scope>
    <source>
        <strain evidence="2">wkB301</strain>
    </source>
</reference>
<organism evidence="1 2">
    <name type="scientific">Apibacter adventoris</name>
    <dbReference type="NCBI Taxonomy" id="1679466"/>
    <lineage>
        <taxon>Bacteria</taxon>
        <taxon>Pseudomonadati</taxon>
        <taxon>Bacteroidota</taxon>
        <taxon>Flavobacteriia</taxon>
        <taxon>Flavobacteriales</taxon>
        <taxon>Weeksellaceae</taxon>
        <taxon>Apibacter</taxon>
    </lineage>
</organism>
<dbReference type="AlphaFoldDB" id="A0A2S8A766"/>
<evidence type="ECO:0000313" key="2">
    <source>
        <dbReference type="Proteomes" id="UP000238042"/>
    </source>
</evidence>
<keyword evidence="2" id="KW-1185">Reference proteome</keyword>
<dbReference type="RefSeq" id="WP_105247560.1">
    <property type="nucleotide sequence ID" value="NZ_PSZM01000046.1"/>
</dbReference>
<dbReference type="InterPro" id="IPR050426">
    <property type="entry name" value="Glycosyltransferase_28"/>
</dbReference>
<dbReference type="PANTHER" id="PTHR48050:SF13">
    <property type="entry name" value="STEROL 3-BETA-GLUCOSYLTRANSFERASE UGT80A2"/>
    <property type="match status" value="1"/>
</dbReference>
<dbReference type="PANTHER" id="PTHR48050">
    <property type="entry name" value="STEROL 3-BETA-GLUCOSYLTRANSFERASE"/>
    <property type="match status" value="1"/>
</dbReference>
<dbReference type="SUPFAM" id="SSF53756">
    <property type="entry name" value="UDP-Glycosyltransferase/glycogen phosphorylase"/>
    <property type="match status" value="1"/>
</dbReference>
<dbReference type="Gene3D" id="3.40.50.2000">
    <property type="entry name" value="Glycogen Phosphorylase B"/>
    <property type="match status" value="2"/>
</dbReference>
<comment type="caution">
    <text evidence="1">The sequence shown here is derived from an EMBL/GenBank/DDBJ whole genome shotgun (WGS) entry which is preliminary data.</text>
</comment>
<name>A0A2S8A766_9FLAO</name>
<dbReference type="PROSITE" id="PS00221">
    <property type="entry name" value="MIP"/>
    <property type="match status" value="1"/>
</dbReference>
<keyword evidence="1" id="KW-0808">Transferase</keyword>
<gene>
    <name evidence="1" type="ORF">C4S77_10815</name>
</gene>
<dbReference type="Proteomes" id="UP000238042">
    <property type="component" value="Unassembled WGS sequence"/>
</dbReference>
<dbReference type="GO" id="GO:0017000">
    <property type="term" value="P:antibiotic biosynthetic process"/>
    <property type="evidence" value="ECO:0007669"/>
    <property type="project" value="UniProtKB-ARBA"/>
</dbReference>
<dbReference type="EMBL" id="PSZM01000046">
    <property type="protein sequence ID" value="PQL90380.1"/>
    <property type="molecule type" value="Genomic_DNA"/>
</dbReference>
<dbReference type="InterPro" id="IPR022357">
    <property type="entry name" value="MIP_CS"/>
</dbReference>
<dbReference type="Pfam" id="PF00201">
    <property type="entry name" value="UDPGT"/>
    <property type="match status" value="1"/>
</dbReference>
<sequence>MAKFLFVVPPFFGHINPTLSIGASLIEKGHSVAWTGLIPLEKEYIPMKGIYFYPEELLAPHKKEIEYILSLQGNGSNLSGLETLKLALEQTYIPFAKIMMAGVFSVIEKFNPDVIINDCITFAGSLAAYKKGIPCATTTTSPPEAMGDPKIAPKVTEWCHNLIIKLQNDLGIYGKEELINSKELNMVFTSYEFAGYKIPPNNLTFIGPVFGRPSPVTFDWEKFETYKNPKIYVSLGTVVEDIRQDFFKRIVNIFGEKPVTVIASAEPSLLKEWPNNFVVQKKLPQIELLQKVDVVISHGGFNTINESLINELPILVIPIAYDQFYNASLIEKSGCGIRLRYKRMKDSEIENAIYELLNNPVYKKAAKYIKRTFINAGGNHKAVKLLENLVNSNKNL</sequence>
<proteinExistence type="predicted"/>
<protein>
    <submittedName>
        <fullName evidence="1">Glycosyl transferase</fullName>
    </submittedName>
</protein>
<evidence type="ECO:0000313" key="1">
    <source>
        <dbReference type="EMBL" id="PQL90380.1"/>
    </source>
</evidence>
<accession>A0A2S8A766</accession>